<evidence type="ECO:0000256" key="1">
    <source>
        <dbReference type="ARBA" id="ARBA00004370"/>
    </source>
</evidence>
<dbReference type="Pfam" id="PF01553">
    <property type="entry name" value="Acyltransferase"/>
    <property type="match status" value="1"/>
</dbReference>
<dbReference type="Proteomes" id="UP000237347">
    <property type="component" value="Unassembled WGS sequence"/>
</dbReference>
<dbReference type="GO" id="GO:0010143">
    <property type="term" value="P:cutin biosynthetic process"/>
    <property type="evidence" value="ECO:0007669"/>
    <property type="project" value="TreeGrafter"/>
</dbReference>
<protein>
    <submittedName>
        <fullName evidence="4">Glycerol-3-phosphate 2-o-acyltransferase 6</fullName>
    </submittedName>
</protein>
<dbReference type="PANTHER" id="PTHR15486">
    <property type="entry name" value="ANCIENT UBIQUITOUS PROTEIN"/>
    <property type="match status" value="1"/>
</dbReference>
<reference evidence="4 5" key="1">
    <citation type="journal article" date="2018" name="Sci. Data">
        <title>The draft genome sequence of cork oak.</title>
        <authorList>
            <person name="Ramos A.M."/>
            <person name="Usie A."/>
            <person name="Barbosa P."/>
            <person name="Barros P.M."/>
            <person name="Capote T."/>
            <person name="Chaves I."/>
            <person name="Simoes F."/>
            <person name="Abreu I."/>
            <person name="Carrasquinho I."/>
            <person name="Faro C."/>
            <person name="Guimaraes J.B."/>
            <person name="Mendonca D."/>
            <person name="Nobrega F."/>
            <person name="Rodrigues L."/>
            <person name="Saibo N.J.M."/>
            <person name="Varela M.C."/>
            <person name="Egas C."/>
            <person name="Matos J."/>
            <person name="Miguel C.M."/>
            <person name="Oliveira M.M."/>
            <person name="Ricardo C.P."/>
            <person name="Goncalves S."/>
        </authorList>
    </citation>
    <scope>NUCLEOTIDE SEQUENCE [LARGE SCALE GENOMIC DNA]</scope>
    <source>
        <strain evidence="5">cv. HL8</strain>
    </source>
</reference>
<dbReference type="GO" id="GO:0090447">
    <property type="term" value="F:glycerol-3-phosphate 2-O-acyltransferase activity"/>
    <property type="evidence" value="ECO:0007669"/>
    <property type="project" value="TreeGrafter"/>
</dbReference>
<evidence type="ECO:0000256" key="2">
    <source>
        <dbReference type="ARBA" id="ARBA00023136"/>
    </source>
</evidence>
<name>A0AAW0IXE8_QUESU</name>
<proteinExistence type="predicted"/>
<dbReference type="EMBL" id="PKMF04000809">
    <property type="protein sequence ID" value="KAK7818826.1"/>
    <property type="molecule type" value="Genomic_DNA"/>
</dbReference>
<feature type="domain" description="Phospholipid/glycerol acyltransferase" evidence="3">
    <location>
        <begin position="51"/>
        <end position="152"/>
    </location>
</feature>
<dbReference type="PANTHER" id="PTHR15486:SF49">
    <property type="entry name" value="GLYCEROL-3-PHOSPHATE 2-O-ACYLTRANSFERASE 6"/>
    <property type="match status" value="1"/>
</dbReference>
<dbReference type="AlphaFoldDB" id="A0AAW0IXE8"/>
<dbReference type="GO" id="GO:0016020">
    <property type="term" value="C:membrane"/>
    <property type="evidence" value="ECO:0007669"/>
    <property type="project" value="UniProtKB-SubCell"/>
</dbReference>
<accession>A0AAW0IXE8</accession>
<comment type="subcellular location">
    <subcellularLocation>
        <location evidence="1">Membrane</location>
    </subcellularLocation>
</comment>
<keyword evidence="5" id="KW-1185">Reference proteome</keyword>
<evidence type="ECO:0000313" key="4">
    <source>
        <dbReference type="EMBL" id="KAK7818826.1"/>
    </source>
</evidence>
<gene>
    <name evidence="4" type="primary">GPAT6_1</name>
    <name evidence="4" type="ORF">CFP56_040908</name>
</gene>
<dbReference type="SUPFAM" id="SSF69593">
    <property type="entry name" value="Glycerol-3-phosphate (1)-acyltransferase"/>
    <property type="match status" value="1"/>
</dbReference>
<comment type="caution">
    <text evidence="4">The sequence shown here is derived from an EMBL/GenBank/DDBJ whole genome shotgun (WGS) entry which is preliminary data.</text>
</comment>
<evidence type="ECO:0000313" key="5">
    <source>
        <dbReference type="Proteomes" id="UP000237347"/>
    </source>
</evidence>
<dbReference type="GO" id="GO:0016791">
    <property type="term" value="F:phosphatase activity"/>
    <property type="evidence" value="ECO:0007669"/>
    <property type="project" value="TreeGrafter"/>
</dbReference>
<organism evidence="4 5">
    <name type="scientific">Quercus suber</name>
    <name type="common">Cork oak</name>
    <dbReference type="NCBI Taxonomy" id="58331"/>
    <lineage>
        <taxon>Eukaryota</taxon>
        <taxon>Viridiplantae</taxon>
        <taxon>Streptophyta</taxon>
        <taxon>Embryophyta</taxon>
        <taxon>Tracheophyta</taxon>
        <taxon>Spermatophyta</taxon>
        <taxon>Magnoliopsida</taxon>
        <taxon>eudicotyledons</taxon>
        <taxon>Gunneridae</taxon>
        <taxon>Pentapetalae</taxon>
        <taxon>rosids</taxon>
        <taxon>fabids</taxon>
        <taxon>Fagales</taxon>
        <taxon>Fagaceae</taxon>
        <taxon>Quercus</taxon>
    </lineage>
</organism>
<dbReference type="SMART" id="SM00563">
    <property type="entry name" value="PlsC"/>
    <property type="match status" value="1"/>
</dbReference>
<dbReference type="InterPro" id="IPR002123">
    <property type="entry name" value="Plipid/glycerol_acylTrfase"/>
</dbReference>
<evidence type="ECO:0000259" key="3">
    <source>
        <dbReference type="SMART" id="SM00563"/>
    </source>
</evidence>
<sequence length="181" mass="20520">MPIGIVLSILRVYLNIPLPERIVYYNYKVLGIKLTVNGTPPPPPKKGQRGVLFVCNHRTVLDPVVIAVALGRKISCVTYSISKFSELISPIKAVALSREREKDAANIQRLLQEGDLVICPEGTTCREPFLLRFSALFAELTDRIVPVAINTKQTVWLDWDWLEGHEHLPNRRVTRDDMSLY</sequence>
<keyword evidence="2" id="KW-0472">Membrane</keyword>